<protein>
    <submittedName>
        <fullName evidence="2">Uncharacterized protein</fullName>
    </submittedName>
</protein>
<organism evidence="2 3">
    <name type="scientific">Muriicola marianensis</name>
    <dbReference type="NCBI Taxonomy" id="1324801"/>
    <lineage>
        <taxon>Bacteria</taxon>
        <taxon>Pseudomonadati</taxon>
        <taxon>Bacteroidota</taxon>
        <taxon>Flavobacteriia</taxon>
        <taxon>Flavobacteriales</taxon>
        <taxon>Flavobacteriaceae</taxon>
        <taxon>Muriicola</taxon>
    </lineage>
</organism>
<feature type="chain" id="PRO_5045866327" evidence="1">
    <location>
        <begin position="20"/>
        <end position="251"/>
    </location>
</feature>
<accession>A0ABQ1R200</accession>
<comment type="caution">
    <text evidence="2">The sequence shown here is derived from an EMBL/GenBank/DDBJ whole genome shotgun (WGS) entry which is preliminary data.</text>
</comment>
<dbReference type="RefSeq" id="WP_188370844.1">
    <property type="nucleotide sequence ID" value="NZ_BMFH01000002.1"/>
</dbReference>
<evidence type="ECO:0000313" key="3">
    <source>
        <dbReference type="Proteomes" id="UP000625780"/>
    </source>
</evidence>
<keyword evidence="1" id="KW-0732">Signal</keyword>
<proteinExistence type="predicted"/>
<dbReference type="EMBL" id="BMFH01000002">
    <property type="protein sequence ID" value="GGD55179.1"/>
    <property type="molecule type" value="Genomic_DNA"/>
</dbReference>
<name>A0ABQ1R200_9FLAO</name>
<dbReference type="Proteomes" id="UP000625780">
    <property type="component" value="Unassembled WGS sequence"/>
</dbReference>
<reference evidence="3" key="1">
    <citation type="journal article" date="2019" name="Int. J. Syst. Evol. Microbiol.">
        <title>The Global Catalogue of Microorganisms (GCM) 10K type strain sequencing project: providing services to taxonomists for standard genome sequencing and annotation.</title>
        <authorList>
            <consortium name="The Broad Institute Genomics Platform"/>
            <consortium name="The Broad Institute Genome Sequencing Center for Infectious Disease"/>
            <person name="Wu L."/>
            <person name="Ma J."/>
        </authorList>
    </citation>
    <scope>NUCLEOTIDE SEQUENCE [LARGE SCALE GENOMIC DNA]</scope>
    <source>
        <strain evidence="3">CGMCC 1.12606</strain>
    </source>
</reference>
<feature type="signal peptide" evidence="1">
    <location>
        <begin position="1"/>
        <end position="19"/>
    </location>
</feature>
<evidence type="ECO:0000313" key="2">
    <source>
        <dbReference type="EMBL" id="GGD55179.1"/>
    </source>
</evidence>
<sequence length="251" mass="28588">MKYFLLAVVFLSSISVSLGQVSGQIAGGAGGAFGIGGRATTDPFLATRLAKLHKKNTIEGEILGSPYLNEEFIKSKVYYGEEYIGDYYIRYNALNSEIEIKETAYPEEEAKRLLADDQLRIKYGLRELRFTTYINKKGETKNGYLSIIEKGKNFTLYHRLAVKFSEGKAAVNSMVMPIPSRYAQFTEYYYQQEGVNRIDQLNQKKAAVLKILDKEDRDVVNTFLKDQKINLDDEEDLIRTFEFINTIDTSS</sequence>
<keyword evidence="3" id="KW-1185">Reference proteome</keyword>
<evidence type="ECO:0000256" key="1">
    <source>
        <dbReference type="SAM" id="SignalP"/>
    </source>
</evidence>
<gene>
    <name evidence="2" type="ORF">GCM10011361_22130</name>
</gene>